<evidence type="ECO:0000313" key="2">
    <source>
        <dbReference type="Proteomes" id="UP001054837"/>
    </source>
</evidence>
<sequence>MGSCTLVRVIRTIAYPLSSPPHSALQSTKKELSEPEVGFGEAKVTLGDGLGVGDTFFRPDSSGCKRVEHPETDSDELLSQEAVLSALIFALAAHLLCVQCIPPG</sequence>
<reference evidence="1 2" key="1">
    <citation type="submission" date="2021-06" db="EMBL/GenBank/DDBJ databases">
        <title>Caerostris darwini draft genome.</title>
        <authorList>
            <person name="Kono N."/>
            <person name="Arakawa K."/>
        </authorList>
    </citation>
    <scope>NUCLEOTIDE SEQUENCE [LARGE SCALE GENOMIC DNA]</scope>
</reference>
<proteinExistence type="predicted"/>
<comment type="caution">
    <text evidence="1">The sequence shown here is derived from an EMBL/GenBank/DDBJ whole genome shotgun (WGS) entry which is preliminary data.</text>
</comment>
<organism evidence="1 2">
    <name type="scientific">Caerostris darwini</name>
    <dbReference type="NCBI Taxonomy" id="1538125"/>
    <lineage>
        <taxon>Eukaryota</taxon>
        <taxon>Metazoa</taxon>
        <taxon>Ecdysozoa</taxon>
        <taxon>Arthropoda</taxon>
        <taxon>Chelicerata</taxon>
        <taxon>Arachnida</taxon>
        <taxon>Araneae</taxon>
        <taxon>Araneomorphae</taxon>
        <taxon>Entelegynae</taxon>
        <taxon>Araneoidea</taxon>
        <taxon>Araneidae</taxon>
        <taxon>Caerostris</taxon>
    </lineage>
</organism>
<protein>
    <submittedName>
        <fullName evidence="1">Uncharacterized protein</fullName>
    </submittedName>
</protein>
<dbReference type="EMBL" id="BPLQ01011634">
    <property type="protein sequence ID" value="GIY59230.1"/>
    <property type="molecule type" value="Genomic_DNA"/>
</dbReference>
<gene>
    <name evidence="1" type="ORF">CDAR_56841</name>
</gene>
<evidence type="ECO:0000313" key="1">
    <source>
        <dbReference type="EMBL" id="GIY59230.1"/>
    </source>
</evidence>
<accession>A0AAV4UMZ1</accession>
<name>A0AAV4UMZ1_9ARAC</name>
<dbReference type="AlphaFoldDB" id="A0AAV4UMZ1"/>
<dbReference type="Proteomes" id="UP001054837">
    <property type="component" value="Unassembled WGS sequence"/>
</dbReference>
<keyword evidence="2" id="KW-1185">Reference proteome</keyword>